<comment type="caution">
    <text evidence="1">The sequence shown here is derived from an EMBL/GenBank/DDBJ whole genome shotgun (WGS) entry which is preliminary data.</text>
</comment>
<accession>X1MQT7</accession>
<gene>
    <name evidence="1" type="ORF">S06H3_12576</name>
</gene>
<organism evidence="1">
    <name type="scientific">marine sediment metagenome</name>
    <dbReference type="NCBI Taxonomy" id="412755"/>
    <lineage>
        <taxon>unclassified sequences</taxon>
        <taxon>metagenomes</taxon>
        <taxon>ecological metagenomes</taxon>
    </lineage>
</organism>
<dbReference type="AlphaFoldDB" id="X1MQT7"/>
<dbReference type="EMBL" id="BARV01006150">
    <property type="protein sequence ID" value="GAI08749.1"/>
    <property type="molecule type" value="Genomic_DNA"/>
</dbReference>
<proteinExistence type="predicted"/>
<evidence type="ECO:0000313" key="1">
    <source>
        <dbReference type="EMBL" id="GAI08749.1"/>
    </source>
</evidence>
<sequence>ARFCFVVFEDLEQDEAGDTLTHTFTWHGWETCQVRWFYFWATSEGEKMKSTSPIFSKHFVAPQIFTALCDTQDGKCGCPAVRMYLTAHDADGTWHEDEGPSLSVLQQNAGNYWWTFARGALVFDTIELPPSWKITKAIIHFNVSGIYDPGGGPLDFVDASGLNLPLENSSFEELRGKTSILCSIARDDIDPLGWYELEINPSKLSVIKPGQLTIIGVREHHDVIVTDGGQPAATVWGFSLLTCEHADRKPYLTIYGE</sequence>
<reference evidence="1" key="1">
    <citation type="journal article" date="2014" name="Front. Microbiol.">
        <title>High frequency of phylogenetically diverse reductive dehalogenase-homologous genes in deep subseafloor sedimentary metagenomes.</title>
        <authorList>
            <person name="Kawai M."/>
            <person name="Futagami T."/>
            <person name="Toyoda A."/>
            <person name="Takaki Y."/>
            <person name="Nishi S."/>
            <person name="Hori S."/>
            <person name="Arai W."/>
            <person name="Tsubouchi T."/>
            <person name="Morono Y."/>
            <person name="Uchiyama I."/>
            <person name="Ito T."/>
            <person name="Fujiyama A."/>
            <person name="Inagaki F."/>
            <person name="Takami H."/>
        </authorList>
    </citation>
    <scope>NUCLEOTIDE SEQUENCE</scope>
    <source>
        <strain evidence="1">Expedition CK06-06</strain>
    </source>
</reference>
<name>X1MQT7_9ZZZZ</name>
<protein>
    <submittedName>
        <fullName evidence="1">Uncharacterized protein</fullName>
    </submittedName>
</protein>
<feature type="non-terminal residue" evidence="1">
    <location>
        <position position="1"/>
    </location>
</feature>